<protein>
    <submittedName>
        <fullName evidence="1">Uncharacterized protein</fullName>
    </submittedName>
</protein>
<dbReference type="EMBL" id="MAYW01000005">
    <property type="protein sequence ID" value="ODS34504.1"/>
    <property type="molecule type" value="Genomic_DNA"/>
</dbReference>
<accession>A0A1E3XHW2</accession>
<gene>
    <name evidence="1" type="ORF">SCARUB_00380</name>
</gene>
<name>A0A1E3XHW2_9BACT</name>
<dbReference type="Proteomes" id="UP000094056">
    <property type="component" value="Unassembled WGS sequence"/>
</dbReference>
<proteinExistence type="predicted"/>
<reference evidence="1 2" key="1">
    <citation type="submission" date="2016-07" db="EMBL/GenBank/DDBJ databases">
        <title>Draft genome of Scalindua rubra, obtained from a brine-seawater interface in the Red Sea, sheds light on salt adaptation in anammox bacteria.</title>
        <authorList>
            <person name="Speth D.R."/>
            <person name="Lagkouvardos I."/>
            <person name="Wang Y."/>
            <person name="Qian P.-Y."/>
            <person name="Dutilh B.E."/>
            <person name="Jetten M.S."/>
        </authorList>
    </citation>
    <scope>NUCLEOTIDE SEQUENCE [LARGE SCALE GENOMIC DNA]</scope>
    <source>
        <strain evidence="1">BSI-1</strain>
    </source>
</reference>
<evidence type="ECO:0000313" key="2">
    <source>
        <dbReference type="Proteomes" id="UP000094056"/>
    </source>
</evidence>
<dbReference type="AlphaFoldDB" id="A0A1E3XHW2"/>
<sequence>MPFIAEGLFSTIANNKEAIKELKQIRKTYKIYSKILDDYLWIVANGKELQELVTEGVKDVIYTQEEVSRMIDECVSKEGLKVIHKVKKSFTGATVENIENEQDKI</sequence>
<comment type="caution">
    <text evidence="1">The sequence shown here is derived from an EMBL/GenBank/DDBJ whole genome shotgun (WGS) entry which is preliminary data.</text>
</comment>
<evidence type="ECO:0000313" key="1">
    <source>
        <dbReference type="EMBL" id="ODS34504.1"/>
    </source>
</evidence>
<organism evidence="1 2">
    <name type="scientific">Candidatus Scalindua rubra</name>
    <dbReference type="NCBI Taxonomy" id="1872076"/>
    <lineage>
        <taxon>Bacteria</taxon>
        <taxon>Pseudomonadati</taxon>
        <taxon>Planctomycetota</taxon>
        <taxon>Candidatus Brocadiia</taxon>
        <taxon>Candidatus Brocadiales</taxon>
        <taxon>Candidatus Scalinduaceae</taxon>
        <taxon>Candidatus Scalindua</taxon>
    </lineage>
</organism>